<gene>
    <name evidence="3" type="ORF">DW193_16965</name>
    <name evidence="1" type="ORF">RVH43_06145</name>
    <name evidence="2" type="ORF">VIC01_01729</name>
</gene>
<organism evidence="1 6">
    <name type="scientific">Phocaeicola vulgatus</name>
    <name type="common">Bacteroides vulgatus</name>
    <dbReference type="NCBI Taxonomy" id="821"/>
    <lineage>
        <taxon>Bacteria</taxon>
        <taxon>Pseudomonadati</taxon>
        <taxon>Bacteroidota</taxon>
        <taxon>Bacteroidia</taxon>
        <taxon>Bacteroidales</taxon>
        <taxon>Bacteroidaceae</taxon>
        <taxon>Phocaeicola</taxon>
    </lineage>
</organism>
<evidence type="ECO:0000313" key="2">
    <source>
        <dbReference type="EMBL" id="QEW36202.1"/>
    </source>
</evidence>
<reference evidence="1" key="3">
    <citation type="submission" date="2023-10" db="EMBL/GenBank/DDBJ databases">
        <title>Genome of Potential pathogenic bacteria in Crohn's disease.</title>
        <authorList>
            <person name="Rodriguez-Palacios A."/>
        </authorList>
    </citation>
    <scope>NUCLEOTIDE SEQUENCE</scope>
    <source>
        <strain evidence="1">CavFT-hAR11</strain>
    </source>
</reference>
<dbReference type="EMBL" id="JAWDET010000006">
    <property type="protein sequence ID" value="MDU0240220.1"/>
    <property type="molecule type" value="Genomic_DNA"/>
</dbReference>
<protein>
    <submittedName>
        <fullName evidence="1">Uncharacterized protein</fullName>
    </submittedName>
</protein>
<dbReference type="RefSeq" id="WP_005852022.1">
    <property type="nucleotide sequence ID" value="NZ_CAXSOO010000040.1"/>
</dbReference>
<evidence type="ECO:0000313" key="1">
    <source>
        <dbReference type="EMBL" id="MDU0240220.1"/>
    </source>
</evidence>
<evidence type="ECO:0000313" key="4">
    <source>
        <dbReference type="Proteomes" id="UP000283713"/>
    </source>
</evidence>
<proteinExistence type="predicted"/>
<evidence type="ECO:0000313" key="5">
    <source>
        <dbReference type="Proteomes" id="UP000326091"/>
    </source>
</evidence>
<dbReference type="EMBL" id="QRKA01000028">
    <property type="protein sequence ID" value="RHH75517.1"/>
    <property type="molecule type" value="Genomic_DNA"/>
</dbReference>
<dbReference type="Proteomes" id="UP001181239">
    <property type="component" value="Unassembled WGS sequence"/>
</dbReference>
<evidence type="ECO:0000313" key="6">
    <source>
        <dbReference type="Proteomes" id="UP001181239"/>
    </source>
</evidence>
<evidence type="ECO:0000313" key="3">
    <source>
        <dbReference type="EMBL" id="RHH75517.1"/>
    </source>
</evidence>
<name>A0A174RAY6_PHOVU</name>
<sequence>MIKIGFKACRMKTFKMKLENLPDVVYSISEKKIPYKICSLQGDILTVQRESTENFVELDINELYEYFTEETTYNTQTARKHITGYAYSPAAAIINALVKSE</sequence>
<dbReference type="Proteomes" id="UP000283713">
    <property type="component" value="Unassembled WGS sequence"/>
</dbReference>
<dbReference type="AlphaFoldDB" id="A0A174RAY6"/>
<reference evidence="2 5" key="2">
    <citation type="submission" date="2019-09" db="EMBL/GenBank/DDBJ databases">
        <title>Commensal-derived Metabolites Govern Vibrio cholerae Pathogenesis in Host.</title>
        <authorList>
            <person name="Yoon S.S."/>
            <person name="Yoon M.Y."/>
        </authorList>
    </citation>
    <scope>NUCLEOTIDE SEQUENCE [LARGE SCALE GENOMIC DNA]</scope>
    <source>
        <strain evidence="2 5">VIC01</strain>
    </source>
</reference>
<dbReference type="EMBL" id="CP043529">
    <property type="protein sequence ID" value="QEW36202.1"/>
    <property type="molecule type" value="Genomic_DNA"/>
</dbReference>
<accession>A0A174RAY6</accession>
<reference evidence="3 4" key="1">
    <citation type="submission" date="2018-08" db="EMBL/GenBank/DDBJ databases">
        <title>A genome reference for cultivated species of the human gut microbiota.</title>
        <authorList>
            <person name="Zou Y."/>
            <person name="Xue W."/>
            <person name="Luo G."/>
        </authorList>
    </citation>
    <scope>NUCLEOTIDE SEQUENCE [LARGE SCALE GENOMIC DNA]</scope>
    <source>
        <strain evidence="3 4">AM16-6</strain>
    </source>
</reference>
<dbReference type="Proteomes" id="UP000326091">
    <property type="component" value="Chromosome"/>
</dbReference>